<dbReference type="GeneID" id="66822815"/>
<dbReference type="AlphaFoldDB" id="A0A4S2BJW8"/>
<comment type="caution">
    <text evidence="3">The sequence shown here is derived from an EMBL/GenBank/DDBJ whole genome shotgun (WGS) entry which is preliminary data.</text>
</comment>
<feature type="chain" id="PRO_5044399919" evidence="1">
    <location>
        <begin position="28"/>
        <end position="435"/>
    </location>
</feature>
<evidence type="ECO:0000259" key="2">
    <source>
        <dbReference type="SMART" id="SM00722"/>
    </source>
</evidence>
<dbReference type="InterPro" id="IPR022441">
    <property type="entry name" value="Para_beta_helix_rpt-2"/>
</dbReference>
<accession>A0A4S2BJW8</accession>
<proteinExistence type="predicted"/>
<name>A0A4S2BJW8_STUST</name>
<dbReference type="SMART" id="SM00710">
    <property type="entry name" value="PbH1"/>
    <property type="match status" value="8"/>
</dbReference>
<dbReference type="SMART" id="SM00722">
    <property type="entry name" value="CASH"/>
    <property type="match status" value="2"/>
</dbReference>
<dbReference type="InterPro" id="IPR006626">
    <property type="entry name" value="PbH1"/>
</dbReference>
<dbReference type="InterPro" id="IPR011050">
    <property type="entry name" value="Pectin_lyase_fold/virulence"/>
</dbReference>
<protein>
    <submittedName>
        <fullName evidence="3">Nitrous oxide reductase family maturation protein NosD</fullName>
    </submittedName>
</protein>
<evidence type="ECO:0000256" key="1">
    <source>
        <dbReference type="SAM" id="SignalP"/>
    </source>
</evidence>
<dbReference type="InterPro" id="IPR012334">
    <property type="entry name" value="Pectin_lyas_fold"/>
</dbReference>
<dbReference type="InterPro" id="IPR007742">
    <property type="entry name" value="NosD_dom"/>
</dbReference>
<evidence type="ECO:0000313" key="3">
    <source>
        <dbReference type="EMBL" id="MDH0147655.1"/>
    </source>
</evidence>
<dbReference type="SUPFAM" id="SSF51126">
    <property type="entry name" value="Pectin lyase-like"/>
    <property type="match status" value="1"/>
</dbReference>
<dbReference type="Proteomes" id="UP001158076">
    <property type="component" value="Unassembled WGS sequence"/>
</dbReference>
<evidence type="ECO:0000313" key="4">
    <source>
        <dbReference type="Proteomes" id="UP001158076"/>
    </source>
</evidence>
<feature type="domain" description="Carbohydrate-binding/sugar hydrolysis" evidence="2">
    <location>
        <begin position="193"/>
        <end position="367"/>
    </location>
</feature>
<dbReference type="InterPro" id="IPR006633">
    <property type="entry name" value="Carb-bd_sugar_hydrolysis-dom"/>
</dbReference>
<gene>
    <name evidence="3" type="ORF">N7335_14780</name>
</gene>
<dbReference type="NCBIfam" id="TIGR03804">
    <property type="entry name" value="para_beta_helix"/>
    <property type="match status" value="1"/>
</dbReference>
<dbReference type="NCBIfam" id="TIGR04247">
    <property type="entry name" value="NosD_copper_fam"/>
    <property type="match status" value="1"/>
</dbReference>
<reference evidence="3" key="1">
    <citation type="submission" date="2022-09" db="EMBL/GenBank/DDBJ databases">
        <title>Intensive care unit water sources are persistently colonized with multi-drug resistant bacteria and are the site of extensive horizontal gene transfer of antibiotic resistance genes.</title>
        <authorList>
            <person name="Diorio-Toth L."/>
        </authorList>
    </citation>
    <scope>NUCLEOTIDE SEQUENCE</scope>
    <source>
        <strain evidence="3">GD04147</strain>
    </source>
</reference>
<dbReference type="Gene3D" id="2.160.20.10">
    <property type="entry name" value="Single-stranded right-handed beta-helix, Pectin lyase-like"/>
    <property type="match status" value="1"/>
</dbReference>
<feature type="signal peptide" evidence="1">
    <location>
        <begin position="1"/>
        <end position="27"/>
    </location>
</feature>
<dbReference type="PROSITE" id="PS51257">
    <property type="entry name" value="PROKAR_LIPOPROTEIN"/>
    <property type="match status" value="1"/>
</dbReference>
<dbReference type="EMBL" id="JAODZE010000018">
    <property type="protein sequence ID" value="MDH0147655.1"/>
    <property type="molecule type" value="Genomic_DNA"/>
</dbReference>
<feature type="domain" description="Carbohydrate-binding/sugar hydrolysis" evidence="2">
    <location>
        <begin position="47"/>
        <end position="187"/>
    </location>
</feature>
<organism evidence="3 4">
    <name type="scientific">Stutzerimonas stutzeri</name>
    <name type="common">Pseudomonas stutzeri</name>
    <dbReference type="NCBI Taxonomy" id="316"/>
    <lineage>
        <taxon>Bacteria</taxon>
        <taxon>Pseudomonadati</taxon>
        <taxon>Pseudomonadota</taxon>
        <taxon>Gammaproteobacteria</taxon>
        <taxon>Pseudomonadales</taxon>
        <taxon>Pseudomonadaceae</taxon>
        <taxon>Stutzerimonas</taxon>
    </lineage>
</organism>
<dbReference type="RefSeq" id="WP_014597695.1">
    <property type="nucleotide sequence ID" value="NZ_AP024722.1"/>
</dbReference>
<sequence length="435" mass="48321">MLRNQAPHSFQLIAGCALALLAGLAQAAPQPIRDLPLQAMGEQRWRLPAGEYAGQFRIDESLQLICEPGAVLDAQGQGNVLTIAASDVQVEGCTLRNWGRDLTAMDSAVFILPEAERAAIRNNRMQGPGFGVFLDRAVQAEVSGNRIDGDASVRSQDRGNGIHLFAVKGARILGNQVRDVRDGIYIDTSHGNHMEGNLIEDVRYGVHYMFANENSLIDNITRRTRTGYALMQSRKLIVTGNRSEQDQNYGMLLNYITYSTIRDNFVSDVRSGSTGDSMISGGEGKALFIYNSLFNSIENNHFEKSALGIHLTAGSEDNRISGNAFVDNRQQVKYVASRTQEWSVDGRGNYWSDYLGWDRNDDGLGDVAYEPNDNVDRLLWLYPQVRLLMNSPSIEVLRWVQRAFPVIKSPGVQDSHPLMRLPTEKLLSAKQEPTS</sequence>
<dbReference type="Pfam" id="PF05048">
    <property type="entry name" value="NosD"/>
    <property type="match status" value="1"/>
</dbReference>
<keyword evidence="1" id="KW-0732">Signal</keyword>
<dbReference type="InterPro" id="IPR026464">
    <property type="entry name" value="NosD_copper_fam"/>
</dbReference>